<feature type="compositionally biased region" description="Low complexity" evidence="1">
    <location>
        <begin position="32"/>
        <end position="45"/>
    </location>
</feature>
<dbReference type="EMBL" id="WVTA01000008">
    <property type="protein sequence ID" value="KAK3207831.1"/>
    <property type="molecule type" value="Genomic_DNA"/>
</dbReference>
<dbReference type="InterPro" id="IPR053181">
    <property type="entry name" value="EcdB-like_regulator"/>
</dbReference>
<feature type="region of interest" description="Disordered" evidence="1">
    <location>
        <begin position="1"/>
        <end position="224"/>
    </location>
</feature>
<proteinExistence type="predicted"/>
<comment type="caution">
    <text evidence="2">The sequence shown here is derived from an EMBL/GenBank/DDBJ whole genome shotgun (WGS) entry which is preliminary data.</text>
</comment>
<feature type="compositionally biased region" description="Pro residues" evidence="1">
    <location>
        <begin position="46"/>
        <end position="70"/>
    </location>
</feature>
<feature type="region of interest" description="Disordered" evidence="1">
    <location>
        <begin position="450"/>
        <end position="507"/>
    </location>
</feature>
<keyword evidence="3" id="KW-1185">Reference proteome</keyword>
<feature type="compositionally biased region" description="Basic and acidic residues" evidence="1">
    <location>
        <begin position="625"/>
        <end position="641"/>
    </location>
</feature>
<feature type="region of interest" description="Disordered" evidence="1">
    <location>
        <begin position="625"/>
        <end position="656"/>
    </location>
</feature>
<dbReference type="PANTHER" id="PTHR47785">
    <property type="entry name" value="ZN(II)2CYS6 TRANSCRIPTION FACTOR (EUROFUNG)-RELATED-RELATED"/>
    <property type="match status" value="1"/>
</dbReference>
<accession>A0AAN6RFU0</accession>
<dbReference type="Proteomes" id="UP001280581">
    <property type="component" value="Unassembled WGS sequence"/>
</dbReference>
<feature type="compositionally biased region" description="Polar residues" evidence="1">
    <location>
        <begin position="642"/>
        <end position="653"/>
    </location>
</feature>
<dbReference type="CDD" id="cd12148">
    <property type="entry name" value="fungal_TF_MHR"/>
    <property type="match status" value="1"/>
</dbReference>
<protein>
    <recommendedName>
        <fullName evidence="4">Transcription factor domain-containing protein</fullName>
    </recommendedName>
</protein>
<evidence type="ECO:0000256" key="1">
    <source>
        <dbReference type="SAM" id="MobiDB-lite"/>
    </source>
</evidence>
<dbReference type="PANTHER" id="PTHR47785:SF4">
    <property type="entry name" value="ZN(II)2CYS6 TRANSCRIPTION FACTOR (EUROFUNG)"/>
    <property type="match status" value="1"/>
</dbReference>
<feature type="compositionally biased region" description="Polar residues" evidence="1">
    <location>
        <begin position="187"/>
        <end position="202"/>
    </location>
</feature>
<dbReference type="AlphaFoldDB" id="A0AAN6RFU0"/>
<reference evidence="2 3" key="1">
    <citation type="submission" date="2021-02" db="EMBL/GenBank/DDBJ databases">
        <title>Genome assembly of Pseudopithomyces chartarum.</title>
        <authorList>
            <person name="Jauregui R."/>
            <person name="Singh J."/>
            <person name="Voisey C."/>
        </authorList>
    </citation>
    <scope>NUCLEOTIDE SEQUENCE [LARGE SCALE GENOMIC DNA]</scope>
    <source>
        <strain evidence="2 3">AGR01</strain>
    </source>
</reference>
<evidence type="ECO:0000313" key="2">
    <source>
        <dbReference type="EMBL" id="KAK3207831.1"/>
    </source>
</evidence>
<sequence>MDGGDPDAPTHKRPRLDSVYNGLPPPQPPSAQPARHPSHPTSAHVPSPPPPRTYPPHVLNPPQQPYPPSGPYGSSQPSPSLPPSDNRLLPHPRNTVSSPGHRPHGHPGTPVTLSQRQLPQDNINSYRAPTPQSQPPPDHQSRPPTVSIAIDVKRPEPAGHQGMEHGGPSPWPSNPDPHASRHGSLPNGYNSTMSPPNESQYHTPPLPQTPHYGQPPQMPPYSNQPYIAQYPAGAAHMRRKQDRSMMQLQDGMNDIANTLKNFVENFNIWKQHVDSKLDASSSSALDHASPQQGFAIRNSASEQHTPRIPTPVQGRNQYSRVNSMKMESPIVTHSHVSPIPASASTPIKRESFQSHSAQPATPADSVATPHAHAPADLPSNNQQTGLKADHRTPAHRLFVEWPVMIRYCDGLSRIERLRNDGKRIDQYPMLMEQDRGLLRVWGVGEGHDLYDGAHGPGSPENNNDFESSSPASTKEGLWGCPPVDHSSPNTVNGDVPRRDHIGGLGPDGKPDFRHNTLWILYKSYQDNIHNLHPFLNPAKLRRMIEEFGDMYSPDRRNSTMSPSAVPERLNGGIKRKRSSGIYGDAYGVADDLARGSIERSLRNAIILLVLALGKVCNYKDPLPHPRSDKSHATWGYHRDSPRSVNDSFGSSDASENRQRNIDILPGMAYFSYATDILGNQNGGNTVAHAQAMLLAALYLGQFGRVLESWSWTNNACRICLVLVRREGKKLHRTKIITNDKGEHVAADKNEETWTPEERHRLNLIKCVYWTCLQMESDIIAEISELQPSAITEHQTDIAYPSGVYESFNEGAQIFEASQPTSHTNNMFIYSSQIHLRVLLNDAHNSLYGARLGFDSNNLDDIGDMARSHADLLVHWRRLLPAQLAWDDNDPPATDINMARMRAKYYGGHYVVLRPLLFKAIHHMKMPPAFLSDSNSASSSLVDLSVEDVKALTIVESCIKSAIQSTIAFDRVGASEHEPYNRYHSQRKTRLIVPNIFGTLHAQFGNILVLTAVYQSDMRKYLPDKDCLTRKTLTQLYQRTQDILDEMGGNSPVLATDYEILEKLARVNDIDYDRSNHKRAWLA</sequence>
<evidence type="ECO:0008006" key="4">
    <source>
        <dbReference type="Google" id="ProtNLM"/>
    </source>
</evidence>
<feature type="compositionally biased region" description="Polar residues" evidence="1">
    <location>
        <begin position="459"/>
        <end position="472"/>
    </location>
</feature>
<name>A0AAN6RFU0_9PLEO</name>
<evidence type="ECO:0000313" key="3">
    <source>
        <dbReference type="Proteomes" id="UP001280581"/>
    </source>
</evidence>
<organism evidence="2 3">
    <name type="scientific">Pseudopithomyces chartarum</name>
    <dbReference type="NCBI Taxonomy" id="1892770"/>
    <lineage>
        <taxon>Eukaryota</taxon>
        <taxon>Fungi</taxon>
        <taxon>Dikarya</taxon>
        <taxon>Ascomycota</taxon>
        <taxon>Pezizomycotina</taxon>
        <taxon>Dothideomycetes</taxon>
        <taxon>Pleosporomycetidae</taxon>
        <taxon>Pleosporales</taxon>
        <taxon>Massarineae</taxon>
        <taxon>Didymosphaeriaceae</taxon>
        <taxon>Pseudopithomyces</taxon>
    </lineage>
</organism>
<feature type="compositionally biased region" description="Polar residues" evidence="1">
    <location>
        <begin position="111"/>
        <end position="131"/>
    </location>
</feature>
<feature type="region of interest" description="Disordered" evidence="1">
    <location>
        <begin position="349"/>
        <end position="388"/>
    </location>
</feature>
<gene>
    <name evidence="2" type="ORF">GRF29_96g527978</name>
</gene>